<dbReference type="InterPro" id="IPR052396">
    <property type="entry name" value="Meiotic_Drive_Suppr_Kinase"/>
</dbReference>
<dbReference type="Proteomes" id="UP001140217">
    <property type="component" value="Unassembled WGS sequence"/>
</dbReference>
<evidence type="ECO:0000256" key="1">
    <source>
        <dbReference type="SAM" id="MobiDB-lite"/>
    </source>
</evidence>
<keyword evidence="3" id="KW-1185">Reference proteome</keyword>
<dbReference type="AlphaFoldDB" id="A0A9W8LKH8"/>
<protein>
    <recommendedName>
        <fullName evidence="4">Protein kinase domain-containing protein</fullName>
    </recommendedName>
</protein>
<feature type="region of interest" description="Disordered" evidence="1">
    <location>
        <begin position="57"/>
        <end position="103"/>
    </location>
</feature>
<dbReference type="PANTHER" id="PTHR37171:SF1">
    <property type="entry name" value="SERINE_THREONINE-PROTEIN KINASE YRZF-RELATED"/>
    <property type="match status" value="1"/>
</dbReference>
<accession>A0A9W8LKH8</accession>
<evidence type="ECO:0000313" key="3">
    <source>
        <dbReference type="Proteomes" id="UP001140217"/>
    </source>
</evidence>
<gene>
    <name evidence="2" type="ORF">H4R18_000552</name>
</gene>
<reference evidence="2" key="1">
    <citation type="submission" date="2022-07" db="EMBL/GenBank/DDBJ databases">
        <title>Phylogenomic reconstructions and comparative analyses of Kickxellomycotina fungi.</title>
        <authorList>
            <person name="Reynolds N.K."/>
            <person name="Stajich J.E."/>
            <person name="Barry K."/>
            <person name="Grigoriev I.V."/>
            <person name="Crous P."/>
            <person name="Smith M.E."/>
        </authorList>
    </citation>
    <scope>NUCLEOTIDE SEQUENCE</scope>
    <source>
        <strain evidence="2">NBRC 105414</strain>
    </source>
</reference>
<dbReference type="EMBL" id="JANBUL010000011">
    <property type="protein sequence ID" value="KAJ2785469.1"/>
    <property type="molecule type" value="Genomic_DNA"/>
</dbReference>
<dbReference type="SUPFAM" id="SSF56112">
    <property type="entry name" value="Protein kinase-like (PK-like)"/>
    <property type="match status" value="1"/>
</dbReference>
<feature type="compositionally biased region" description="Basic and acidic residues" evidence="1">
    <location>
        <begin position="77"/>
        <end position="89"/>
    </location>
</feature>
<evidence type="ECO:0008006" key="4">
    <source>
        <dbReference type="Google" id="ProtNLM"/>
    </source>
</evidence>
<dbReference type="InterPro" id="IPR011009">
    <property type="entry name" value="Kinase-like_dom_sf"/>
</dbReference>
<comment type="caution">
    <text evidence="2">The sequence shown here is derived from an EMBL/GenBank/DDBJ whole genome shotgun (WGS) entry which is preliminary data.</text>
</comment>
<dbReference type="PANTHER" id="PTHR37171">
    <property type="entry name" value="SERINE/THREONINE-PROTEIN KINASE YRZF-RELATED"/>
    <property type="match status" value="1"/>
</dbReference>
<dbReference type="Gene3D" id="1.10.510.10">
    <property type="entry name" value="Transferase(Phosphotransferase) domain 1"/>
    <property type="match status" value="1"/>
</dbReference>
<proteinExistence type="predicted"/>
<name>A0A9W8LKH8_9FUNG</name>
<organism evidence="2 3">
    <name type="scientific">Coemansia javaensis</name>
    <dbReference type="NCBI Taxonomy" id="2761396"/>
    <lineage>
        <taxon>Eukaryota</taxon>
        <taxon>Fungi</taxon>
        <taxon>Fungi incertae sedis</taxon>
        <taxon>Zoopagomycota</taxon>
        <taxon>Kickxellomycotina</taxon>
        <taxon>Kickxellomycetes</taxon>
        <taxon>Kickxellales</taxon>
        <taxon>Kickxellaceae</taxon>
        <taxon>Coemansia</taxon>
    </lineage>
</organism>
<sequence length="351" mass="40112">MPPKPMDPLAAEVAMYREDRERLGTSDKDKLMRERLTTAISAVKTLAAVQKKRDPLLRSAREDATRLGNELQALKRKSPESEHKPEPQSKRARPRRTCSTAPSHAERLEMAKVKHKRAVKRILWIVHEYAEPLAQAEAAADKARRGPAAGIEVDMTHRLSQSLQGRDLRLILDRFKKTFATTWNDDNQDVKAVVKLTPRNDTNQMRSTRNEVATYQHLHSLQGTCIPRFLDYGCTELDGKEYFAIVMERIEGRDLAAQEILDFRPSLGWLSDQEKAACREGLARIHELGVSYWDIRGSNLMFRDNLPGPNRTPVFIGLARATVADELYSVEVDEQREHLEEIFIENNHNLD</sequence>
<evidence type="ECO:0000313" key="2">
    <source>
        <dbReference type="EMBL" id="KAJ2785469.1"/>
    </source>
</evidence>